<sequence length="294" mass="30932">MILITGATGTIGSEVVRQLAQRGEKVRALTRDPSKARARVPDGAGAGAEVEVEVVRGDYLDPASVDAAMAGASAVFLVGVLGPDDGDRDRALVEQARAAGVRRVVKLSAIGTGDPAVGRVGSWHLPGEQAVRESELEWTILRPSAFASNTLSWAEAIRAGEPVPNMSGDGLQGVIDPRDVAEVAVESLLSARHVGRTYTLTGPETLGVPDQAVILADVLGRPVATEDLTPDESRARLAEWGMGAEYAEGVLAGSAYVRGGRNAVVTEEVRQVLGRPPRTYREWAVDHRAAFGES</sequence>
<evidence type="ECO:0000259" key="1">
    <source>
        <dbReference type="Pfam" id="PF13460"/>
    </source>
</evidence>
<reference evidence="2 3" key="1">
    <citation type="submission" date="2023-07" db="EMBL/GenBank/DDBJ databases">
        <title>Comparative genomics of wheat-associated soil bacteria to identify genetic determinants of phenazine resistance.</title>
        <authorList>
            <person name="Mouncey N."/>
        </authorList>
    </citation>
    <scope>NUCLEOTIDE SEQUENCE [LARGE SCALE GENOMIC DNA]</scope>
    <source>
        <strain evidence="2 3">V2I4</strain>
    </source>
</reference>
<proteinExistence type="predicted"/>
<dbReference type="CDD" id="cd05269">
    <property type="entry name" value="TMR_SDR_a"/>
    <property type="match status" value="1"/>
</dbReference>
<name>A0ABU0SNP1_9ACTN</name>
<feature type="domain" description="NAD(P)-binding" evidence="1">
    <location>
        <begin position="6"/>
        <end position="188"/>
    </location>
</feature>
<dbReference type="PANTHER" id="PTHR43162:SF1">
    <property type="entry name" value="PRESTALK A DIFFERENTIATION PROTEIN A"/>
    <property type="match status" value="1"/>
</dbReference>
<evidence type="ECO:0000313" key="2">
    <source>
        <dbReference type="EMBL" id="MDQ1025135.1"/>
    </source>
</evidence>
<dbReference type="Gene3D" id="3.40.50.720">
    <property type="entry name" value="NAD(P)-binding Rossmann-like Domain"/>
    <property type="match status" value="1"/>
</dbReference>
<protein>
    <submittedName>
        <fullName evidence="2">Uncharacterized protein YbjT (DUF2867 family)</fullName>
    </submittedName>
</protein>
<dbReference type="SUPFAM" id="SSF51735">
    <property type="entry name" value="NAD(P)-binding Rossmann-fold domains"/>
    <property type="match status" value="1"/>
</dbReference>
<dbReference type="InterPro" id="IPR051604">
    <property type="entry name" value="Ergot_Alk_Oxidoreductase"/>
</dbReference>
<dbReference type="RefSeq" id="WP_373466641.1">
    <property type="nucleotide sequence ID" value="NZ_JAUSZI010000002.1"/>
</dbReference>
<evidence type="ECO:0000313" key="3">
    <source>
        <dbReference type="Proteomes" id="UP001230328"/>
    </source>
</evidence>
<dbReference type="EMBL" id="JAUSZI010000002">
    <property type="protein sequence ID" value="MDQ1025135.1"/>
    <property type="molecule type" value="Genomic_DNA"/>
</dbReference>
<dbReference type="PANTHER" id="PTHR43162">
    <property type="match status" value="1"/>
</dbReference>
<keyword evidence="3" id="KW-1185">Reference proteome</keyword>
<gene>
    <name evidence="2" type="ORF">QF035_002717</name>
</gene>
<dbReference type="Pfam" id="PF13460">
    <property type="entry name" value="NAD_binding_10"/>
    <property type="match status" value="1"/>
</dbReference>
<dbReference type="InterPro" id="IPR016040">
    <property type="entry name" value="NAD(P)-bd_dom"/>
</dbReference>
<comment type="caution">
    <text evidence="2">The sequence shown here is derived from an EMBL/GenBank/DDBJ whole genome shotgun (WGS) entry which is preliminary data.</text>
</comment>
<dbReference type="Proteomes" id="UP001230328">
    <property type="component" value="Unassembled WGS sequence"/>
</dbReference>
<accession>A0ABU0SNP1</accession>
<dbReference type="Gene3D" id="3.90.25.10">
    <property type="entry name" value="UDP-galactose 4-epimerase, domain 1"/>
    <property type="match status" value="1"/>
</dbReference>
<organism evidence="2 3">
    <name type="scientific">Streptomyces umbrinus</name>
    <dbReference type="NCBI Taxonomy" id="67370"/>
    <lineage>
        <taxon>Bacteria</taxon>
        <taxon>Bacillati</taxon>
        <taxon>Actinomycetota</taxon>
        <taxon>Actinomycetes</taxon>
        <taxon>Kitasatosporales</taxon>
        <taxon>Streptomycetaceae</taxon>
        <taxon>Streptomyces</taxon>
        <taxon>Streptomyces phaeochromogenes group</taxon>
    </lineage>
</organism>
<dbReference type="InterPro" id="IPR036291">
    <property type="entry name" value="NAD(P)-bd_dom_sf"/>
</dbReference>